<evidence type="ECO:0000259" key="2">
    <source>
        <dbReference type="Pfam" id="PF00388"/>
    </source>
</evidence>
<dbReference type="AlphaFoldDB" id="A0A9P6YH85"/>
<sequence>MKIWSPLLATLVLLNSFSAQIFQDDEINIEVIDDDVDLNIVAESDNYPCNGYPQYRKLPVNQGFYLGAQNAGSQVFKGECQASQDASIIKMLEDGIRFLDVNLCTNEKNIVVVCSNRDSTVSSTPFTDVLNEAFIFARENPEQFFIINLRSENVGHQANIKDLEQQMDTICKTHTELTPGTDEYVKYKCPFIYRHEKGPWPSIGELVNYNPEMAQWEGDGELVGVRTKMLFTASESISTVPEYQPSYFTEPFWRESRASEPNKLKDNLKKVCRVPAGGIKLNAYADDACSKDDYSPEQIEDLLLDKLGCNLNDSPLNTFISVLSVNHYGKHLRYLQELKDRMMEINYAKWNGNYQLVRPSTIATKQHKVQRDEL</sequence>
<evidence type="ECO:0000313" key="4">
    <source>
        <dbReference type="Proteomes" id="UP000717996"/>
    </source>
</evidence>
<feature type="domain" description="Phosphatidylinositol-specific phospholipase C X" evidence="2">
    <location>
        <begin position="81"/>
        <end position="154"/>
    </location>
</feature>
<feature type="signal peptide" evidence="1">
    <location>
        <begin position="1"/>
        <end position="19"/>
    </location>
</feature>
<reference evidence="3" key="1">
    <citation type="journal article" date="2020" name="Microb. Genom.">
        <title>Genetic diversity of clinical and environmental Mucorales isolates obtained from an investigation of mucormycosis cases among solid organ transplant recipients.</title>
        <authorList>
            <person name="Nguyen M.H."/>
            <person name="Kaul D."/>
            <person name="Muto C."/>
            <person name="Cheng S.J."/>
            <person name="Richter R.A."/>
            <person name="Bruno V.M."/>
            <person name="Liu G."/>
            <person name="Beyhan S."/>
            <person name="Sundermann A.J."/>
            <person name="Mounaud S."/>
            <person name="Pasculle A.W."/>
            <person name="Nierman W.C."/>
            <person name="Driscoll E."/>
            <person name="Cumbie R."/>
            <person name="Clancy C.J."/>
            <person name="Dupont C.L."/>
        </authorList>
    </citation>
    <scope>NUCLEOTIDE SEQUENCE</scope>
    <source>
        <strain evidence="3">GL16</strain>
    </source>
</reference>
<dbReference type="PANTHER" id="PTHR13593">
    <property type="match status" value="1"/>
</dbReference>
<dbReference type="GO" id="GO:0006629">
    <property type="term" value="P:lipid metabolic process"/>
    <property type="evidence" value="ECO:0007669"/>
    <property type="project" value="InterPro"/>
</dbReference>
<dbReference type="Pfam" id="PF00388">
    <property type="entry name" value="PI-PLC-X"/>
    <property type="match status" value="1"/>
</dbReference>
<proteinExistence type="predicted"/>
<organism evidence="3 4">
    <name type="scientific">Rhizopus oryzae</name>
    <name type="common">Mucormycosis agent</name>
    <name type="synonym">Rhizopus arrhizus var. delemar</name>
    <dbReference type="NCBI Taxonomy" id="64495"/>
    <lineage>
        <taxon>Eukaryota</taxon>
        <taxon>Fungi</taxon>
        <taxon>Fungi incertae sedis</taxon>
        <taxon>Mucoromycota</taxon>
        <taxon>Mucoromycotina</taxon>
        <taxon>Mucoromycetes</taxon>
        <taxon>Mucorales</taxon>
        <taxon>Mucorineae</taxon>
        <taxon>Rhizopodaceae</taxon>
        <taxon>Rhizopus</taxon>
    </lineage>
</organism>
<dbReference type="InterPro" id="IPR000909">
    <property type="entry name" value="PLipase_C_PInositol-sp_X_dom"/>
</dbReference>
<dbReference type="OMA" id="DMAQWEG"/>
<feature type="chain" id="PRO_5040195633" description="Phosphatidylinositol-specific phospholipase C X domain-containing protein" evidence="1">
    <location>
        <begin position="20"/>
        <end position="374"/>
    </location>
</feature>
<dbReference type="InterPro" id="IPR051057">
    <property type="entry name" value="PI-PLC_domain"/>
</dbReference>
<evidence type="ECO:0000313" key="3">
    <source>
        <dbReference type="EMBL" id="KAG1547870.1"/>
    </source>
</evidence>
<gene>
    <name evidence="3" type="ORF">G6F51_004007</name>
</gene>
<keyword evidence="1" id="KW-0732">Signal</keyword>
<name>A0A9P6YH85_RHIOR</name>
<dbReference type="SUPFAM" id="SSF51695">
    <property type="entry name" value="PLC-like phosphodiesterases"/>
    <property type="match status" value="1"/>
</dbReference>
<dbReference type="PANTHER" id="PTHR13593:SF140">
    <property type="entry name" value="PLC-LIKE PHOSPHODIESTERASE"/>
    <property type="match status" value="1"/>
</dbReference>
<protein>
    <recommendedName>
        <fullName evidence="2">Phosphatidylinositol-specific phospholipase C X domain-containing protein</fullName>
    </recommendedName>
</protein>
<dbReference type="Gene3D" id="3.20.20.190">
    <property type="entry name" value="Phosphatidylinositol (PI) phosphodiesterase"/>
    <property type="match status" value="1"/>
</dbReference>
<accession>A0A9P6YH85</accession>
<dbReference type="GO" id="GO:0008081">
    <property type="term" value="F:phosphoric diester hydrolase activity"/>
    <property type="evidence" value="ECO:0007669"/>
    <property type="project" value="InterPro"/>
</dbReference>
<dbReference type="EMBL" id="JAANIT010000423">
    <property type="protein sequence ID" value="KAG1547870.1"/>
    <property type="molecule type" value="Genomic_DNA"/>
</dbReference>
<dbReference type="PROSITE" id="PS50007">
    <property type="entry name" value="PIPLC_X_DOMAIN"/>
    <property type="match status" value="1"/>
</dbReference>
<dbReference type="OrthoDB" id="2343482at2759"/>
<dbReference type="InterPro" id="IPR017946">
    <property type="entry name" value="PLC-like_Pdiesterase_TIM-brl"/>
</dbReference>
<dbReference type="Proteomes" id="UP000717996">
    <property type="component" value="Unassembled WGS sequence"/>
</dbReference>
<comment type="caution">
    <text evidence="3">The sequence shown here is derived from an EMBL/GenBank/DDBJ whole genome shotgun (WGS) entry which is preliminary data.</text>
</comment>
<evidence type="ECO:0000256" key="1">
    <source>
        <dbReference type="SAM" id="SignalP"/>
    </source>
</evidence>